<dbReference type="Proteomes" id="UP000467700">
    <property type="component" value="Unassembled WGS sequence"/>
</dbReference>
<proteinExistence type="predicted"/>
<keyword evidence="3" id="KW-1185">Reference proteome</keyword>
<protein>
    <submittedName>
        <fullName evidence="2">Uncharacterized protein</fullName>
    </submittedName>
</protein>
<feature type="compositionally biased region" description="Low complexity" evidence="1">
    <location>
        <begin position="76"/>
        <end position="87"/>
    </location>
</feature>
<comment type="caution">
    <text evidence="2">The sequence shown here is derived from an EMBL/GenBank/DDBJ whole genome shotgun (WGS) entry which is preliminary data.</text>
</comment>
<feature type="compositionally biased region" description="Polar residues" evidence="1">
    <location>
        <begin position="57"/>
        <end position="71"/>
    </location>
</feature>
<sequence length="291" mass="31090">MSLIEARTILSLPLAHHREHHIAKLEGALPRSATWYSQHHLAAPAPFTYASPRESRTSLLAKNSPTLSSADTAEDSSISSPVQNSPSLPLPAPSFHPARPGSSSSLGSSDPGHGSPRSSPLEPPRHMRSSSSSPGSAPRSRPLSVSSSHSTLHSKTSRHTMRGVPHGPHSQVQIVLPTPLAVDLSASASGDFASQRRVSRFDTTDRRSIVDRWVSPSAMTLQPSSSYPQLPPVPRIPSMYMDSAISETGEIDGGRGRSGSVSNDGRVNARSTSKGRRLQKKRDTMNNQSIG</sequence>
<feature type="compositionally biased region" description="Low complexity" evidence="1">
    <location>
        <begin position="97"/>
        <end position="116"/>
    </location>
</feature>
<evidence type="ECO:0000313" key="2">
    <source>
        <dbReference type="EMBL" id="CAA7266641.1"/>
    </source>
</evidence>
<accession>A0A8S0XVU5</accession>
<organism evidence="2 3">
    <name type="scientific">Cyclocybe aegerita</name>
    <name type="common">Black poplar mushroom</name>
    <name type="synonym">Agrocybe aegerita</name>
    <dbReference type="NCBI Taxonomy" id="1973307"/>
    <lineage>
        <taxon>Eukaryota</taxon>
        <taxon>Fungi</taxon>
        <taxon>Dikarya</taxon>
        <taxon>Basidiomycota</taxon>
        <taxon>Agaricomycotina</taxon>
        <taxon>Agaricomycetes</taxon>
        <taxon>Agaricomycetidae</taxon>
        <taxon>Agaricales</taxon>
        <taxon>Agaricineae</taxon>
        <taxon>Bolbitiaceae</taxon>
        <taxon>Cyclocybe</taxon>
    </lineage>
</organism>
<dbReference type="OrthoDB" id="3270653at2759"/>
<evidence type="ECO:0000313" key="3">
    <source>
        <dbReference type="Proteomes" id="UP000467700"/>
    </source>
</evidence>
<feature type="compositionally biased region" description="Polar residues" evidence="1">
    <location>
        <begin position="259"/>
        <end position="272"/>
    </location>
</feature>
<reference evidence="2 3" key="1">
    <citation type="submission" date="2020-01" db="EMBL/GenBank/DDBJ databases">
        <authorList>
            <person name="Gupta K D."/>
        </authorList>
    </citation>
    <scope>NUCLEOTIDE SEQUENCE [LARGE SCALE GENOMIC DNA]</scope>
</reference>
<gene>
    <name evidence="2" type="ORF">AAE3_LOCUS8812</name>
</gene>
<dbReference type="AlphaFoldDB" id="A0A8S0XVU5"/>
<feature type="region of interest" description="Disordered" evidence="1">
    <location>
        <begin position="56"/>
        <end position="170"/>
    </location>
</feature>
<dbReference type="EMBL" id="CACVBS010000055">
    <property type="protein sequence ID" value="CAA7266641.1"/>
    <property type="molecule type" value="Genomic_DNA"/>
</dbReference>
<evidence type="ECO:0000256" key="1">
    <source>
        <dbReference type="SAM" id="MobiDB-lite"/>
    </source>
</evidence>
<name>A0A8S0XVU5_CYCAE</name>
<feature type="region of interest" description="Disordered" evidence="1">
    <location>
        <begin position="243"/>
        <end position="291"/>
    </location>
</feature>
<feature type="compositionally biased region" description="Low complexity" evidence="1">
    <location>
        <begin position="129"/>
        <end position="154"/>
    </location>
</feature>